<dbReference type="InterPro" id="IPR003661">
    <property type="entry name" value="HisK_dim/P_dom"/>
</dbReference>
<dbReference type="RefSeq" id="WP_323574608.1">
    <property type="nucleotide sequence ID" value="NZ_JAYGJQ010000001.1"/>
</dbReference>
<evidence type="ECO:0000256" key="1">
    <source>
        <dbReference type="ARBA" id="ARBA00000085"/>
    </source>
</evidence>
<dbReference type="Gene3D" id="1.10.287.130">
    <property type="match status" value="1"/>
</dbReference>
<accession>A0ABU5VPZ4</accession>
<sequence>MDNLLSTNGLREKNLQLKKELDHAYELIQNYESLIAELRESNDSNLKRITHDLSNPLQILSMTIESLQDSPPKDIASALERMRRSTDTMTELIASIRKLRSTAASISKKTVQVI</sequence>
<keyword evidence="6" id="KW-1185">Reference proteome</keyword>
<keyword evidence="3" id="KW-0175">Coiled coil</keyword>
<dbReference type="SUPFAM" id="SSF47384">
    <property type="entry name" value="Homodimeric domain of signal transducing histidine kinase"/>
    <property type="match status" value="1"/>
</dbReference>
<keyword evidence="5" id="KW-0418">Kinase</keyword>
<comment type="catalytic activity">
    <reaction evidence="1">
        <text>ATP + protein L-histidine = ADP + protein N-phospho-L-histidine.</text>
        <dbReference type="EC" id="2.7.13.3"/>
    </reaction>
</comment>
<evidence type="ECO:0000256" key="2">
    <source>
        <dbReference type="ARBA" id="ARBA00012438"/>
    </source>
</evidence>
<dbReference type="Proteomes" id="UP001302274">
    <property type="component" value="Unassembled WGS sequence"/>
</dbReference>
<dbReference type="EC" id="2.7.13.3" evidence="2"/>
<feature type="domain" description="Signal transduction histidine kinase dimerisation/phosphoacceptor" evidence="4">
    <location>
        <begin position="47"/>
        <end position="98"/>
    </location>
</feature>
<reference evidence="5 6" key="1">
    <citation type="submission" date="2023-11" db="EMBL/GenBank/DDBJ databases">
        <title>A Novel Polar Bacteriovorax (B. antarcticus) Isolated from the Biocrust in Antarctica.</title>
        <authorList>
            <person name="Mun W."/>
            <person name="Choi S.Y."/>
            <person name="Mitchell R.J."/>
        </authorList>
    </citation>
    <scope>NUCLEOTIDE SEQUENCE [LARGE SCALE GENOMIC DNA]</scope>
    <source>
        <strain evidence="5 6">PP10</strain>
    </source>
</reference>
<proteinExistence type="predicted"/>
<evidence type="ECO:0000259" key="4">
    <source>
        <dbReference type="Pfam" id="PF00512"/>
    </source>
</evidence>
<dbReference type="InterPro" id="IPR036097">
    <property type="entry name" value="HisK_dim/P_sf"/>
</dbReference>
<dbReference type="GO" id="GO:0016301">
    <property type="term" value="F:kinase activity"/>
    <property type="evidence" value="ECO:0007669"/>
    <property type="project" value="UniProtKB-KW"/>
</dbReference>
<evidence type="ECO:0000313" key="5">
    <source>
        <dbReference type="EMBL" id="MEA9355119.1"/>
    </source>
</evidence>
<gene>
    <name evidence="5" type="ORF">SHI21_02855</name>
</gene>
<dbReference type="Pfam" id="PF00512">
    <property type="entry name" value="HisKA"/>
    <property type="match status" value="1"/>
</dbReference>
<dbReference type="EMBL" id="JAYGJQ010000001">
    <property type="protein sequence ID" value="MEA9355119.1"/>
    <property type="molecule type" value="Genomic_DNA"/>
</dbReference>
<keyword evidence="5" id="KW-0808">Transferase</keyword>
<dbReference type="CDD" id="cd00082">
    <property type="entry name" value="HisKA"/>
    <property type="match status" value="1"/>
</dbReference>
<organism evidence="5 6">
    <name type="scientific">Bacteriovorax antarcticus</name>
    <dbReference type="NCBI Taxonomy" id="3088717"/>
    <lineage>
        <taxon>Bacteria</taxon>
        <taxon>Pseudomonadati</taxon>
        <taxon>Bdellovibrionota</taxon>
        <taxon>Bacteriovoracia</taxon>
        <taxon>Bacteriovoracales</taxon>
        <taxon>Bacteriovoracaceae</taxon>
        <taxon>Bacteriovorax</taxon>
    </lineage>
</organism>
<protein>
    <recommendedName>
        <fullName evidence="2">histidine kinase</fullName>
        <ecNumber evidence="2">2.7.13.3</ecNumber>
    </recommendedName>
</protein>
<comment type="caution">
    <text evidence="5">The sequence shown here is derived from an EMBL/GenBank/DDBJ whole genome shotgun (WGS) entry which is preliminary data.</text>
</comment>
<name>A0ABU5VPZ4_9BACT</name>
<feature type="coiled-coil region" evidence="3">
    <location>
        <begin position="14"/>
        <end position="41"/>
    </location>
</feature>
<evidence type="ECO:0000256" key="3">
    <source>
        <dbReference type="SAM" id="Coils"/>
    </source>
</evidence>
<evidence type="ECO:0000313" key="6">
    <source>
        <dbReference type="Proteomes" id="UP001302274"/>
    </source>
</evidence>